<dbReference type="Proteomes" id="UP001152561">
    <property type="component" value="Unassembled WGS sequence"/>
</dbReference>
<reference evidence="3" key="1">
    <citation type="journal article" date="2023" name="Proc. Natl. Acad. Sci. U.S.A.">
        <title>Genomic and structural basis for evolution of tropane alkaloid biosynthesis.</title>
        <authorList>
            <person name="Wanga Y.-J."/>
            <person name="Taina T."/>
            <person name="Yua J.-Y."/>
            <person name="Lia J."/>
            <person name="Xua B."/>
            <person name="Chenc J."/>
            <person name="D'Auriad J.C."/>
            <person name="Huanga J.-P."/>
            <person name="Huanga S.-X."/>
        </authorList>
    </citation>
    <scope>NUCLEOTIDE SEQUENCE [LARGE SCALE GENOMIC DNA]</scope>
    <source>
        <strain evidence="3">cv. KIB-2019</strain>
    </source>
</reference>
<evidence type="ECO:0000313" key="3">
    <source>
        <dbReference type="Proteomes" id="UP001152561"/>
    </source>
</evidence>
<accession>A0A9Q1ML74</accession>
<dbReference type="AlphaFoldDB" id="A0A9Q1ML74"/>
<feature type="compositionally biased region" description="Polar residues" evidence="1">
    <location>
        <begin position="8"/>
        <end position="30"/>
    </location>
</feature>
<gene>
    <name evidence="2" type="ORF">K7X08_031507</name>
</gene>
<dbReference type="OrthoDB" id="734536at2759"/>
<dbReference type="PANTHER" id="PTHR37206:SF4">
    <property type="entry name" value="TRANSMEMBRANE PROTEIN"/>
    <property type="match status" value="1"/>
</dbReference>
<comment type="caution">
    <text evidence="2">The sequence shown here is derived from an EMBL/GenBank/DDBJ whole genome shotgun (WGS) entry which is preliminary data.</text>
</comment>
<dbReference type="PANTHER" id="PTHR37206">
    <property type="entry name" value="TRANSMEMBRANE PROTEIN"/>
    <property type="match status" value="1"/>
</dbReference>
<evidence type="ECO:0000313" key="2">
    <source>
        <dbReference type="EMBL" id="KAJ8563055.1"/>
    </source>
</evidence>
<feature type="region of interest" description="Disordered" evidence="1">
    <location>
        <begin position="1"/>
        <end position="35"/>
    </location>
</feature>
<dbReference type="EMBL" id="JAJAGQ010000005">
    <property type="protein sequence ID" value="KAJ8563055.1"/>
    <property type="molecule type" value="Genomic_DNA"/>
</dbReference>
<name>A0A9Q1ML74_9SOLA</name>
<protein>
    <submittedName>
        <fullName evidence="2">Uncharacterized protein</fullName>
    </submittedName>
</protein>
<proteinExistence type="predicted"/>
<organism evidence="2 3">
    <name type="scientific">Anisodus acutangulus</name>
    <dbReference type="NCBI Taxonomy" id="402998"/>
    <lineage>
        <taxon>Eukaryota</taxon>
        <taxon>Viridiplantae</taxon>
        <taxon>Streptophyta</taxon>
        <taxon>Embryophyta</taxon>
        <taxon>Tracheophyta</taxon>
        <taxon>Spermatophyta</taxon>
        <taxon>Magnoliopsida</taxon>
        <taxon>eudicotyledons</taxon>
        <taxon>Gunneridae</taxon>
        <taxon>Pentapetalae</taxon>
        <taxon>asterids</taxon>
        <taxon>lamiids</taxon>
        <taxon>Solanales</taxon>
        <taxon>Solanaceae</taxon>
        <taxon>Solanoideae</taxon>
        <taxon>Hyoscyameae</taxon>
        <taxon>Anisodus</taxon>
    </lineage>
</organism>
<evidence type="ECO:0000256" key="1">
    <source>
        <dbReference type="SAM" id="MobiDB-lite"/>
    </source>
</evidence>
<sequence>MADEDVSESFSEWQQIPSPSSPTLNNNDTQFSKEDLPINDATEITTLPLTDGNDEKGEGNKWLIKKNLRELSSWIVQITSNIRNYVGCKVGIVTFSSNRSRILAVLLVSLFYWMIQKNWRRQRQIDTSNKLMLLIKEKKQKIDQLSLQISQMNEFLLTRRNVPVLRHESLPIWIEMGRLRLQSSIKAIEEEPEDCETTSSTETAIACMVNSEVSAVLAVMRRNVRWGGRYVSRDDQLEHSLIQSLKTLRKQIFLWQHQWQTISPALYLQPFLDVIRSDETGAPITGFCFQDLDS</sequence>
<keyword evidence="3" id="KW-1185">Reference proteome</keyword>